<dbReference type="InterPro" id="IPR051910">
    <property type="entry name" value="ComF/GntX_DNA_util-trans"/>
</dbReference>
<sequence length="190" mass="21738">MRCLLCESWSLSRICRACREEHLTPSLHTRKILGKLPVHSFYRYDEIEPLLLTKHTDIGHHLYRIMASLSFAPYAKTLGMEEAVAVIAVDDHVRHGYSHTAVLARAMKTAALMPRHTVLRDRSGHRYSGQDFQYRLTHPRDFTLKPFPETKVILVDDILTTGLTLTQAVEALEREGKEVLFCLTLADAER</sequence>
<dbReference type="Pfam" id="PF00156">
    <property type="entry name" value="Pribosyltran"/>
    <property type="match status" value="1"/>
</dbReference>
<protein>
    <submittedName>
        <fullName evidence="3">Phosphoribosyltransferase family protein</fullName>
    </submittedName>
</protein>
<evidence type="ECO:0000313" key="4">
    <source>
        <dbReference type="Proteomes" id="UP001447842"/>
    </source>
</evidence>
<evidence type="ECO:0000256" key="1">
    <source>
        <dbReference type="ARBA" id="ARBA00008007"/>
    </source>
</evidence>
<dbReference type="Gene3D" id="3.40.50.2020">
    <property type="match status" value="1"/>
</dbReference>
<name>A0ABZ3H7V0_9BACT</name>
<dbReference type="PANTHER" id="PTHR47505">
    <property type="entry name" value="DNA UTILIZATION PROTEIN YHGH"/>
    <property type="match status" value="1"/>
</dbReference>
<comment type="similarity">
    <text evidence="1">Belongs to the ComF/GntX family.</text>
</comment>
<reference evidence="3 4" key="1">
    <citation type="submission" date="2024-03" db="EMBL/GenBank/DDBJ databases">
        <title>Sulfurimonas sp. HSL3-1.</title>
        <authorList>
            <person name="Wang S."/>
        </authorList>
    </citation>
    <scope>NUCLEOTIDE SEQUENCE [LARGE SCALE GENOMIC DNA]</scope>
    <source>
        <strain evidence="3 4">HSL3-1</strain>
    </source>
</reference>
<keyword evidence="4" id="KW-1185">Reference proteome</keyword>
<feature type="domain" description="Phosphoribosyltransferase" evidence="2">
    <location>
        <begin position="150"/>
        <end position="187"/>
    </location>
</feature>
<dbReference type="InterPro" id="IPR029057">
    <property type="entry name" value="PRTase-like"/>
</dbReference>
<organism evidence="3 4">
    <name type="scientific">Sulfurimonas diazotrophicus</name>
    <dbReference type="NCBI Taxonomy" id="3131939"/>
    <lineage>
        <taxon>Bacteria</taxon>
        <taxon>Pseudomonadati</taxon>
        <taxon>Campylobacterota</taxon>
        <taxon>Epsilonproteobacteria</taxon>
        <taxon>Campylobacterales</taxon>
        <taxon>Sulfurimonadaceae</taxon>
        <taxon>Sulfurimonas</taxon>
    </lineage>
</organism>
<proteinExistence type="inferred from homology"/>
<dbReference type="EMBL" id="CP147920">
    <property type="protein sequence ID" value="XAU14326.1"/>
    <property type="molecule type" value="Genomic_DNA"/>
</dbReference>
<dbReference type="SUPFAM" id="SSF53271">
    <property type="entry name" value="PRTase-like"/>
    <property type="match status" value="1"/>
</dbReference>
<dbReference type="GO" id="GO:0016757">
    <property type="term" value="F:glycosyltransferase activity"/>
    <property type="evidence" value="ECO:0007669"/>
    <property type="project" value="UniProtKB-KW"/>
</dbReference>
<evidence type="ECO:0000259" key="2">
    <source>
        <dbReference type="Pfam" id="PF00156"/>
    </source>
</evidence>
<evidence type="ECO:0000313" key="3">
    <source>
        <dbReference type="EMBL" id="XAU14326.1"/>
    </source>
</evidence>
<dbReference type="CDD" id="cd06223">
    <property type="entry name" value="PRTases_typeI"/>
    <property type="match status" value="1"/>
</dbReference>
<gene>
    <name evidence="3" type="ORF">WCY31_08650</name>
</gene>
<keyword evidence="3" id="KW-0328">Glycosyltransferase</keyword>
<dbReference type="PANTHER" id="PTHR47505:SF1">
    <property type="entry name" value="DNA UTILIZATION PROTEIN YHGH"/>
    <property type="match status" value="1"/>
</dbReference>
<dbReference type="Proteomes" id="UP001447842">
    <property type="component" value="Chromosome"/>
</dbReference>
<dbReference type="InterPro" id="IPR000836">
    <property type="entry name" value="PRTase_dom"/>
</dbReference>
<keyword evidence="3" id="KW-0808">Transferase</keyword>
<accession>A0ABZ3H7V0</accession>
<dbReference type="RefSeq" id="WP_345972068.1">
    <property type="nucleotide sequence ID" value="NZ_CP147920.1"/>
</dbReference>